<dbReference type="PRINTS" id="PR00344">
    <property type="entry name" value="BCTRLSENSOR"/>
</dbReference>
<feature type="signal peptide" evidence="11">
    <location>
        <begin position="1"/>
        <end position="24"/>
    </location>
</feature>
<dbReference type="SMART" id="SM00304">
    <property type="entry name" value="HAMP"/>
    <property type="match status" value="1"/>
</dbReference>
<dbReference type="GO" id="GO:0000155">
    <property type="term" value="F:phosphorelay sensor kinase activity"/>
    <property type="evidence" value="ECO:0007669"/>
    <property type="project" value="InterPro"/>
</dbReference>
<dbReference type="OrthoDB" id="9786919at2"/>
<dbReference type="SUPFAM" id="SSF55874">
    <property type="entry name" value="ATPase domain of HSP90 chaperone/DNA topoisomerase II/histidine kinase"/>
    <property type="match status" value="1"/>
</dbReference>
<protein>
    <recommendedName>
        <fullName evidence="3">histidine kinase</fullName>
        <ecNumber evidence="3">2.7.13.3</ecNumber>
    </recommendedName>
</protein>
<evidence type="ECO:0000259" key="13">
    <source>
        <dbReference type="PROSITE" id="PS50885"/>
    </source>
</evidence>
<dbReference type="EMBL" id="PVZG01000002">
    <property type="protein sequence ID" value="PRY32119.1"/>
    <property type="molecule type" value="Genomic_DNA"/>
</dbReference>
<dbReference type="PROSITE" id="PS50885">
    <property type="entry name" value="HAMP"/>
    <property type="match status" value="1"/>
</dbReference>
<dbReference type="RefSeq" id="WP_106125327.1">
    <property type="nucleotide sequence ID" value="NZ_PVZG01000002.1"/>
</dbReference>
<feature type="chain" id="PRO_5015673418" description="histidine kinase" evidence="11">
    <location>
        <begin position="25"/>
        <end position="594"/>
    </location>
</feature>
<evidence type="ECO:0000256" key="2">
    <source>
        <dbReference type="ARBA" id="ARBA00004236"/>
    </source>
</evidence>
<evidence type="ECO:0000313" key="14">
    <source>
        <dbReference type="EMBL" id="PRY32119.1"/>
    </source>
</evidence>
<comment type="caution">
    <text evidence="14">The sequence shown here is derived from an EMBL/GenBank/DDBJ whole genome shotgun (WGS) entry which is preliminary data.</text>
</comment>
<dbReference type="InterPro" id="IPR003660">
    <property type="entry name" value="HAMP_dom"/>
</dbReference>
<dbReference type="Gene3D" id="3.30.565.10">
    <property type="entry name" value="Histidine kinase-like ATPase, C-terminal domain"/>
    <property type="match status" value="1"/>
</dbReference>
<proteinExistence type="predicted"/>
<comment type="subcellular location">
    <subcellularLocation>
        <location evidence="2">Cell membrane</location>
    </subcellularLocation>
</comment>
<evidence type="ECO:0000256" key="9">
    <source>
        <dbReference type="ARBA" id="ARBA00023012"/>
    </source>
</evidence>
<evidence type="ECO:0000256" key="11">
    <source>
        <dbReference type="SAM" id="SignalP"/>
    </source>
</evidence>
<dbReference type="InterPro" id="IPR036890">
    <property type="entry name" value="HATPase_C_sf"/>
</dbReference>
<dbReference type="FunFam" id="3.30.565.10:FF:000006">
    <property type="entry name" value="Sensor histidine kinase WalK"/>
    <property type="match status" value="1"/>
</dbReference>
<dbReference type="CDD" id="cd00082">
    <property type="entry name" value="HisKA"/>
    <property type="match status" value="1"/>
</dbReference>
<dbReference type="Pfam" id="PF00672">
    <property type="entry name" value="HAMP"/>
    <property type="match status" value="1"/>
</dbReference>
<dbReference type="Pfam" id="PF00512">
    <property type="entry name" value="HisKA"/>
    <property type="match status" value="1"/>
</dbReference>
<dbReference type="Proteomes" id="UP000239209">
    <property type="component" value="Unassembled WGS sequence"/>
</dbReference>
<dbReference type="InterPro" id="IPR050736">
    <property type="entry name" value="Sensor_HK_Regulatory"/>
</dbReference>
<keyword evidence="5" id="KW-0808">Transferase</keyword>
<keyword evidence="11" id="KW-0732">Signal</keyword>
<dbReference type="Gene3D" id="1.10.287.130">
    <property type="match status" value="1"/>
</dbReference>
<dbReference type="CDD" id="cd00075">
    <property type="entry name" value="HATPase"/>
    <property type="match status" value="1"/>
</dbReference>
<dbReference type="Pfam" id="PF02518">
    <property type="entry name" value="HATPase_c"/>
    <property type="match status" value="1"/>
</dbReference>
<name>A0A2T0SFD5_9ACTN</name>
<evidence type="ECO:0000256" key="7">
    <source>
        <dbReference type="ARBA" id="ARBA00022777"/>
    </source>
</evidence>
<keyword evidence="7 14" id="KW-0418">Kinase</keyword>
<dbReference type="CDD" id="cd06225">
    <property type="entry name" value="HAMP"/>
    <property type="match status" value="1"/>
</dbReference>
<dbReference type="InterPro" id="IPR005467">
    <property type="entry name" value="His_kinase_dom"/>
</dbReference>
<dbReference type="PANTHER" id="PTHR43711:SF1">
    <property type="entry name" value="HISTIDINE KINASE 1"/>
    <property type="match status" value="1"/>
</dbReference>
<evidence type="ECO:0000256" key="10">
    <source>
        <dbReference type="SAM" id="Phobius"/>
    </source>
</evidence>
<evidence type="ECO:0000256" key="4">
    <source>
        <dbReference type="ARBA" id="ARBA00022553"/>
    </source>
</evidence>
<dbReference type="EC" id="2.7.13.3" evidence="3"/>
<evidence type="ECO:0000256" key="5">
    <source>
        <dbReference type="ARBA" id="ARBA00022679"/>
    </source>
</evidence>
<dbReference type="SUPFAM" id="SSF158472">
    <property type="entry name" value="HAMP domain-like"/>
    <property type="match status" value="1"/>
</dbReference>
<keyword evidence="15" id="KW-1185">Reference proteome</keyword>
<dbReference type="InterPro" id="IPR003661">
    <property type="entry name" value="HisK_dim/P_dom"/>
</dbReference>
<dbReference type="Gene3D" id="6.10.340.10">
    <property type="match status" value="1"/>
</dbReference>
<dbReference type="InterPro" id="IPR003594">
    <property type="entry name" value="HATPase_dom"/>
</dbReference>
<dbReference type="InterPro" id="IPR004358">
    <property type="entry name" value="Sig_transdc_His_kin-like_C"/>
</dbReference>
<dbReference type="PROSITE" id="PS50109">
    <property type="entry name" value="HIS_KIN"/>
    <property type="match status" value="1"/>
</dbReference>
<evidence type="ECO:0000256" key="6">
    <source>
        <dbReference type="ARBA" id="ARBA00022692"/>
    </source>
</evidence>
<feature type="domain" description="Histidine kinase" evidence="12">
    <location>
        <begin position="384"/>
        <end position="591"/>
    </location>
</feature>
<feature type="transmembrane region" description="Helical" evidence="10">
    <location>
        <begin position="304"/>
        <end position="323"/>
    </location>
</feature>
<dbReference type="SMART" id="SM00387">
    <property type="entry name" value="HATPase_c"/>
    <property type="match status" value="1"/>
</dbReference>
<keyword evidence="4" id="KW-0597">Phosphoprotein</keyword>
<evidence type="ECO:0000256" key="3">
    <source>
        <dbReference type="ARBA" id="ARBA00012438"/>
    </source>
</evidence>
<evidence type="ECO:0000259" key="12">
    <source>
        <dbReference type="PROSITE" id="PS50109"/>
    </source>
</evidence>
<gene>
    <name evidence="14" type="ORF">CLV70_102330</name>
</gene>
<evidence type="ECO:0000256" key="8">
    <source>
        <dbReference type="ARBA" id="ARBA00022989"/>
    </source>
</evidence>
<comment type="catalytic activity">
    <reaction evidence="1">
        <text>ATP + protein L-histidine = ADP + protein N-phospho-L-histidine.</text>
        <dbReference type="EC" id="2.7.13.3"/>
    </reaction>
</comment>
<reference evidence="14 15" key="1">
    <citation type="submission" date="2018-03" db="EMBL/GenBank/DDBJ databases">
        <title>Genomic Encyclopedia of Archaeal and Bacterial Type Strains, Phase II (KMG-II): from individual species to whole genera.</title>
        <authorList>
            <person name="Goeker M."/>
        </authorList>
    </citation>
    <scope>NUCLEOTIDE SEQUENCE [LARGE SCALE GENOMIC DNA]</scope>
    <source>
        <strain evidence="14 15">DSM 45348</strain>
    </source>
</reference>
<dbReference type="PANTHER" id="PTHR43711">
    <property type="entry name" value="TWO-COMPONENT HISTIDINE KINASE"/>
    <property type="match status" value="1"/>
</dbReference>
<dbReference type="AlphaFoldDB" id="A0A2T0SFD5"/>
<evidence type="ECO:0000313" key="15">
    <source>
        <dbReference type="Proteomes" id="UP000239209"/>
    </source>
</evidence>
<evidence type="ECO:0000256" key="1">
    <source>
        <dbReference type="ARBA" id="ARBA00000085"/>
    </source>
</evidence>
<organism evidence="14 15">
    <name type="scientific">Pseudosporangium ferrugineum</name>
    <dbReference type="NCBI Taxonomy" id="439699"/>
    <lineage>
        <taxon>Bacteria</taxon>
        <taxon>Bacillati</taxon>
        <taxon>Actinomycetota</taxon>
        <taxon>Actinomycetes</taxon>
        <taxon>Micromonosporales</taxon>
        <taxon>Micromonosporaceae</taxon>
        <taxon>Pseudosporangium</taxon>
    </lineage>
</organism>
<dbReference type="SMART" id="SM00388">
    <property type="entry name" value="HisKA"/>
    <property type="match status" value="1"/>
</dbReference>
<feature type="domain" description="HAMP" evidence="13">
    <location>
        <begin position="324"/>
        <end position="376"/>
    </location>
</feature>
<sequence>MARRYGLRARLVAGTVLVATAAVAATAWLAVYGTTTSINRQQESVRGHYPYVYQALIDYAATHPDWTSAGPLIAGLSADLAHDGLRIALTTADGRPVVGPSGAPGSAGTAYPSVAVDPLTIDRTLAAVRFRDGINPLVVGPFQLTPPEHGDLTVLAERAAACLRRHRVAVDVAEVTSGRPYLRIPEARAPRACTGLLAEGDGYVGFSDSPTVTPTATERAALRQLALLARKCIDPRGAARLSLDGTGQVTTGAAQDPKARQCLVDARRQMLRSYVAPTAFLSIVPAGDRTGTEVGLSSAGALRIAGAAGIVAVLTVGVALLLADRVIRPVHALTVAARRMRAGDRSARAGTTAGWEIAELTAAFNEMAEHVAGTERQRRELTSDISHELRNPLNTIRGWLIAAHDGVADLDPELVSSLLAETALLHRLVDDLRDLALADAGELRLEPVELNLADLLRHVAATGSGRVTVQAPPRLLLVADPIRIRQAVGNLVANAERYTPPDGSITVRARRVESVVVIDVADTGPGIAAADLPHVFDRFWRADKSRNRRTGGTGLGLAVVRKLAEAHGGTVSAVSTPGAGSTFTLRLPAAKEPA</sequence>
<keyword evidence="8 10" id="KW-1133">Transmembrane helix</keyword>
<accession>A0A2T0SFD5</accession>
<dbReference type="InterPro" id="IPR036097">
    <property type="entry name" value="HisK_dim/P_sf"/>
</dbReference>
<keyword evidence="6 10" id="KW-0812">Transmembrane</keyword>
<keyword evidence="10" id="KW-0472">Membrane</keyword>
<dbReference type="GO" id="GO:0005886">
    <property type="term" value="C:plasma membrane"/>
    <property type="evidence" value="ECO:0007669"/>
    <property type="project" value="UniProtKB-SubCell"/>
</dbReference>
<keyword evidence="9" id="KW-0902">Two-component regulatory system</keyword>
<dbReference type="SUPFAM" id="SSF47384">
    <property type="entry name" value="Homodimeric domain of signal transducing histidine kinase"/>
    <property type="match status" value="1"/>
</dbReference>